<keyword evidence="3" id="KW-1133">Transmembrane helix</keyword>
<dbReference type="Pfam" id="PF01436">
    <property type="entry name" value="NHL"/>
    <property type="match status" value="3"/>
</dbReference>
<feature type="transmembrane region" description="Helical" evidence="3">
    <location>
        <begin position="1086"/>
        <end position="1108"/>
    </location>
</feature>
<reference evidence="4" key="1">
    <citation type="submission" date="2021-02" db="EMBL/GenBank/DDBJ databases">
        <authorList>
            <person name="Nowell W R."/>
        </authorList>
    </citation>
    <scope>NUCLEOTIDE SEQUENCE</scope>
</reference>
<dbReference type="InterPro" id="IPR011042">
    <property type="entry name" value="6-blade_b-propeller_TolB-like"/>
</dbReference>
<feature type="transmembrane region" description="Helical" evidence="3">
    <location>
        <begin position="1306"/>
        <end position="1324"/>
    </location>
</feature>
<accession>A0A815UPX0</accession>
<dbReference type="PANTHER" id="PTHR24104">
    <property type="entry name" value="E3 UBIQUITIN-PROTEIN LIGASE NHLRC1-RELATED"/>
    <property type="match status" value="1"/>
</dbReference>
<name>A0A815UPX0_ADIRI</name>
<feature type="repeat" description="NHL" evidence="2">
    <location>
        <begin position="168"/>
        <end position="207"/>
    </location>
</feature>
<organism evidence="4 5">
    <name type="scientific">Adineta ricciae</name>
    <name type="common">Rotifer</name>
    <dbReference type="NCBI Taxonomy" id="249248"/>
    <lineage>
        <taxon>Eukaryota</taxon>
        <taxon>Metazoa</taxon>
        <taxon>Spiralia</taxon>
        <taxon>Gnathifera</taxon>
        <taxon>Rotifera</taxon>
        <taxon>Eurotatoria</taxon>
        <taxon>Bdelloidea</taxon>
        <taxon>Adinetida</taxon>
        <taxon>Adinetidae</taxon>
        <taxon>Adineta</taxon>
    </lineage>
</organism>
<dbReference type="SUPFAM" id="SSF81321">
    <property type="entry name" value="Family A G protein-coupled receptor-like"/>
    <property type="match status" value="1"/>
</dbReference>
<evidence type="ECO:0000256" key="3">
    <source>
        <dbReference type="SAM" id="Phobius"/>
    </source>
</evidence>
<feature type="transmembrane region" description="Helical" evidence="3">
    <location>
        <begin position="1120"/>
        <end position="1138"/>
    </location>
</feature>
<dbReference type="CDD" id="cd05819">
    <property type="entry name" value="NHL"/>
    <property type="match status" value="2"/>
</dbReference>
<dbReference type="EMBL" id="CAJNOJ010000764">
    <property type="protein sequence ID" value="CAF1520159.1"/>
    <property type="molecule type" value="Genomic_DNA"/>
</dbReference>
<dbReference type="Gene3D" id="2.120.10.30">
    <property type="entry name" value="TolB, C-terminal domain"/>
    <property type="match status" value="3"/>
</dbReference>
<feature type="transmembrane region" description="Helical" evidence="3">
    <location>
        <begin position="1170"/>
        <end position="1188"/>
    </location>
</feature>
<dbReference type="SUPFAM" id="SSF63825">
    <property type="entry name" value="YWTD domain"/>
    <property type="match status" value="1"/>
</dbReference>
<keyword evidence="3" id="KW-0472">Membrane</keyword>
<comment type="caution">
    <text evidence="4">The sequence shown here is derived from an EMBL/GenBank/DDBJ whole genome shotgun (WGS) entry which is preliminary data.</text>
</comment>
<evidence type="ECO:0000313" key="5">
    <source>
        <dbReference type="Proteomes" id="UP000663852"/>
    </source>
</evidence>
<dbReference type="Gene3D" id="1.20.1070.10">
    <property type="entry name" value="Rhodopsin 7-helix transmembrane proteins"/>
    <property type="match status" value="1"/>
</dbReference>
<sequence>MTLFIYIMGSSAFSNKQLNLSSTVTWNRNGITFANKSIVGIEPTTIFINTNDTIYIVNRDKQKILVWNDSQSLNPTSEIQGNFTNVTSLFLASNDDIYIDDYQSGNVVKRWKSEENTFETMMYVNSSCYGLFVDLIDNVYCSMRDEHQVVRKDLKLVSMEPVLIAGTGVGGSALEELDRPHGIFIDINLDLFVADYGNHRVQLFALGESDGITVAGEDSEYLTISLRGPTGVLLDVHKYLFIVDSENHRIVGERPDGFRCLVGCYGVGDHLNQLNRPSSMSFDSFGNMFVIDTSNHRVQKYKPMKISSSTSINQPSLCQIPTMNRNAIVFTEESFSGWEPGSIFFNANDTPYIIDREQRNILIWNRNSRNMTNIDIGNFSRINSLFLKSNGDIYIDDGKIESTVKIWIAETNTLKSAVDLVSFCSDLFIDINDNLYCSMTYRHVVAKINLKNSFAFNQPKFCSKSVWSQNGMTVADQFTLGSKPSALFIDKNNLIYSINRETMEILVWHQGNIEPTKTIFTGFFNSSSLFVALNGDIYIDNGAQSSVKAWILSKEVFIDAMSVFSSCTSLFIDLNDYLYCSMSNYHQIIKKRLHERIMTWTSAAGTGVKGSSSTELNDPYGIFIDSSLNLYVTDCGNDRIQKFRPNVIDGTTEVGRALPARFQYSLSCPTGITLDAQGFLFVVDSKNHRVLRSGISHMRCLLGCDGISIKSTQFLFPSTLAFDSDGNMFVMDSGNHRIRKFQYSPNSCDMSSVIRWTELIKLSKDSQLYSQDCDKESYYFESYEIKVSENRYYTIWSDASIDTYGYIYENIFDPLNPTENLLVKNDDGGFNDQFRFEIPLYDDTLYILVITTFHPMRIAEITLHVSKLENDTIKRLTTSVNIRSIYSSELTVNSPKYCRDYKKPNYYYETLEINVMKNGSYVIWSKSEMDTYGYIYKDIFDPLQPFGNSLTQHSGKCNQHQLKFFIDLQKNTKYILVVTTYYPNTTGNFSVFISGESNATINYFHSKYRSCSVGDRCHFYSTTIGLPLDDILRGEIQPKIALANQSPSIQISSALTILMFIGGIINSLFSYLTFKNKDTQQVGCGLYLYVSSLTSLLTICMFLINFWFASFIQINTSTSFTILHAGCIIIEPVLKLFLYCDSWLNASVAIERAVQVLKGAQFNKNKSKRFAQRIIFILPLCIMASLLHEPLHREMSKYETETDRVYLNNTESITKDVFNSEKNKTSIDTIYTSVTNRHVWCVIRYPSSVQTYNTIVLYFHLLIPFFANLFSALYIIFGSARQRSVIQTNQTYKEHVRRQFSEHKQLIISPILLLILSMPRVIISSLPGCIRTSKNLWLYLTSYFFSFTPSILIFVIFVIPSDIYMKSFKNSFTTRRARIYK</sequence>
<protein>
    <submittedName>
        <fullName evidence="4">Uncharacterized protein</fullName>
    </submittedName>
</protein>
<gene>
    <name evidence="4" type="ORF">EDS130_LOCUS43824</name>
</gene>
<proteinExistence type="predicted"/>
<feature type="repeat" description="NHL" evidence="2">
    <location>
        <begin position="713"/>
        <end position="744"/>
    </location>
</feature>
<evidence type="ECO:0000313" key="4">
    <source>
        <dbReference type="EMBL" id="CAF1520159.1"/>
    </source>
</evidence>
<dbReference type="Proteomes" id="UP000663852">
    <property type="component" value="Unassembled WGS sequence"/>
</dbReference>
<dbReference type="OrthoDB" id="10020332at2759"/>
<dbReference type="InterPro" id="IPR050952">
    <property type="entry name" value="TRIM-NHL_E3_ligases"/>
</dbReference>
<evidence type="ECO:0000256" key="2">
    <source>
        <dbReference type="PROSITE-ProRule" id="PRU00504"/>
    </source>
</evidence>
<feature type="transmembrane region" description="Helical" evidence="3">
    <location>
        <begin position="1054"/>
        <end position="1074"/>
    </location>
</feature>
<evidence type="ECO:0000256" key="1">
    <source>
        <dbReference type="ARBA" id="ARBA00022737"/>
    </source>
</evidence>
<dbReference type="PROSITE" id="PS51125">
    <property type="entry name" value="NHL"/>
    <property type="match status" value="3"/>
</dbReference>
<dbReference type="InterPro" id="IPR001258">
    <property type="entry name" value="NHL_repeat"/>
</dbReference>
<feature type="transmembrane region" description="Helical" evidence="3">
    <location>
        <begin position="1255"/>
        <end position="1277"/>
    </location>
</feature>
<keyword evidence="1" id="KW-0677">Repeat</keyword>
<feature type="transmembrane region" description="Helical" evidence="3">
    <location>
        <begin position="1336"/>
        <end position="1359"/>
    </location>
</feature>
<feature type="repeat" description="NHL" evidence="2">
    <location>
        <begin position="607"/>
        <end position="646"/>
    </location>
</feature>
<keyword evidence="3" id="KW-0812">Transmembrane</keyword>
<dbReference type="SUPFAM" id="SSF101898">
    <property type="entry name" value="NHL repeat"/>
    <property type="match status" value="2"/>
</dbReference>